<dbReference type="InterPro" id="IPR000944">
    <property type="entry name" value="Tscrpt_reg_Rrf2"/>
</dbReference>
<dbReference type="EMBL" id="BARU01026516">
    <property type="protein sequence ID" value="GAH76280.1"/>
    <property type="molecule type" value="Genomic_DNA"/>
</dbReference>
<feature type="non-terminal residue" evidence="1">
    <location>
        <position position="51"/>
    </location>
</feature>
<gene>
    <name evidence="1" type="ORF">S03H2_42578</name>
</gene>
<dbReference type="Gene3D" id="1.10.10.10">
    <property type="entry name" value="Winged helix-like DNA-binding domain superfamily/Winged helix DNA-binding domain"/>
    <property type="match status" value="1"/>
</dbReference>
<sequence length="51" mass="5664">MLYSKSAEYTIQAMLYLAENEGKGLAMVSSIAGAYNIPRHFLANLVQTLNR</sequence>
<dbReference type="SUPFAM" id="SSF46785">
    <property type="entry name" value="Winged helix' DNA-binding domain"/>
    <property type="match status" value="1"/>
</dbReference>
<dbReference type="PROSITE" id="PS51197">
    <property type="entry name" value="HTH_RRF2_2"/>
    <property type="match status" value="1"/>
</dbReference>
<comment type="caution">
    <text evidence="1">The sequence shown here is derived from an EMBL/GenBank/DDBJ whole genome shotgun (WGS) entry which is preliminary data.</text>
</comment>
<dbReference type="AlphaFoldDB" id="X1J448"/>
<name>X1J448_9ZZZZ</name>
<protein>
    <recommendedName>
        <fullName evidence="2">Rrf2 family transcriptional regulator</fullName>
    </recommendedName>
</protein>
<dbReference type="Pfam" id="PF02082">
    <property type="entry name" value="Rrf2"/>
    <property type="match status" value="1"/>
</dbReference>
<reference evidence="1" key="1">
    <citation type="journal article" date="2014" name="Front. Microbiol.">
        <title>High frequency of phylogenetically diverse reductive dehalogenase-homologous genes in deep subseafloor sedimentary metagenomes.</title>
        <authorList>
            <person name="Kawai M."/>
            <person name="Futagami T."/>
            <person name="Toyoda A."/>
            <person name="Takaki Y."/>
            <person name="Nishi S."/>
            <person name="Hori S."/>
            <person name="Arai W."/>
            <person name="Tsubouchi T."/>
            <person name="Morono Y."/>
            <person name="Uchiyama I."/>
            <person name="Ito T."/>
            <person name="Fujiyama A."/>
            <person name="Inagaki F."/>
            <person name="Takami H."/>
        </authorList>
    </citation>
    <scope>NUCLEOTIDE SEQUENCE</scope>
    <source>
        <strain evidence="1">Expedition CK06-06</strain>
    </source>
</reference>
<organism evidence="1">
    <name type="scientific">marine sediment metagenome</name>
    <dbReference type="NCBI Taxonomy" id="412755"/>
    <lineage>
        <taxon>unclassified sequences</taxon>
        <taxon>metagenomes</taxon>
        <taxon>ecological metagenomes</taxon>
    </lineage>
</organism>
<dbReference type="InterPro" id="IPR036390">
    <property type="entry name" value="WH_DNA-bd_sf"/>
</dbReference>
<accession>X1J448</accession>
<evidence type="ECO:0000313" key="1">
    <source>
        <dbReference type="EMBL" id="GAH76280.1"/>
    </source>
</evidence>
<dbReference type="InterPro" id="IPR036388">
    <property type="entry name" value="WH-like_DNA-bd_sf"/>
</dbReference>
<proteinExistence type="predicted"/>
<evidence type="ECO:0008006" key="2">
    <source>
        <dbReference type="Google" id="ProtNLM"/>
    </source>
</evidence>